<proteinExistence type="predicted"/>
<dbReference type="OrthoDB" id="9095855at2"/>
<dbReference type="RefSeq" id="WP_063500315.1">
    <property type="nucleotide sequence ID" value="NZ_CP014579.1"/>
</dbReference>
<dbReference type="KEGG" id="buz:AYM40_33945"/>
<dbReference type="AlphaFoldDB" id="A0A167WJH3"/>
<organism evidence="1 2">
    <name type="scientific">Paraburkholderia phytofirmans OLGA172</name>
    <dbReference type="NCBI Taxonomy" id="1417228"/>
    <lineage>
        <taxon>Bacteria</taxon>
        <taxon>Pseudomonadati</taxon>
        <taxon>Pseudomonadota</taxon>
        <taxon>Betaproteobacteria</taxon>
        <taxon>Burkholderiales</taxon>
        <taxon>Burkholderiaceae</taxon>
        <taxon>Paraburkholderia</taxon>
    </lineage>
</organism>
<dbReference type="Proteomes" id="UP000076852">
    <property type="component" value="Chromosome 2"/>
</dbReference>
<evidence type="ECO:0000313" key="1">
    <source>
        <dbReference type="EMBL" id="ANB77117.1"/>
    </source>
</evidence>
<evidence type="ECO:0000313" key="2">
    <source>
        <dbReference type="Proteomes" id="UP000076852"/>
    </source>
</evidence>
<dbReference type="EMBL" id="CP014579">
    <property type="protein sequence ID" value="ANB77117.1"/>
    <property type="molecule type" value="Genomic_DNA"/>
</dbReference>
<keyword evidence="2" id="KW-1185">Reference proteome</keyword>
<reference evidence="1 2" key="1">
    <citation type="journal article" date="2016" name="Gene">
        <title>PacBio SMRT assembly of a complex multi-replicon genome reveals chlorocatechol degradative operon in a region of genome plasticity.</title>
        <authorList>
            <person name="Ricker N."/>
            <person name="Shen S.Y."/>
            <person name="Goordial J."/>
            <person name="Jin S."/>
            <person name="Fulthorpe R.R."/>
        </authorList>
    </citation>
    <scope>NUCLEOTIDE SEQUENCE [LARGE SCALE GENOMIC DNA]</scope>
    <source>
        <strain evidence="1 2">OLGA172</strain>
    </source>
</reference>
<gene>
    <name evidence="1" type="ORF">AYM40_33945</name>
</gene>
<name>A0A167WJH3_9BURK</name>
<accession>A0A167WJH3</accession>
<protein>
    <submittedName>
        <fullName evidence="1">Uncharacterized protein</fullName>
    </submittedName>
</protein>
<sequence>MANNEYTLSHQDVVKAVIIHQNIHEGFWTLNINFNVAATHGPRVPDPGLAVTIKGIGIKRVSSADPLAIDAALVNPPVPEHVEGAVHAAHIAADANGAHKGGMQFCRDVYRNVAVQSAVRARTKPG</sequence>